<evidence type="ECO:0000256" key="3">
    <source>
        <dbReference type="ARBA" id="ARBA00022801"/>
    </source>
</evidence>
<accession>A0A565CPQ8</accession>
<protein>
    <recommendedName>
        <fullName evidence="5">Ubiquitin-like protease family profile domain-containing protein</fullName>
    </recommendedName>
</protein>
<evidence type="ECO:0000256" key="1">
    <source>
        <dbReference type="ARBA" id="ARBA00005234"/>
    </source>
</evidence>
<keyword evidence="7" id="KW-1185">Reference proteome</keyword>
<sequence length="243" mass="27629">MEKSKVKGGEKLAVEDGEKGGEQLNENVKSNAAPPTVAVEKGENDDQNNMHHGISDVGVTTPKGKGYNPFEPVDKQKVKVLEDWLAVDLYIVKHTSAECYWILREPKEFLKDSHMDAAISLLRFRYSNHPEWFTSKKICFVDTILFAMWTAKYEEFVDFLANPDGSGKLLPAGALDYQKGLEPTYCRSNKLWGMEVDDIYNPLHIKGNHWVTLWISLSKRHIIVWDSILSYAKDEEIDVAVEP</sequence>
<keyword evidence="2" id="KW-0645">Protease</keyword>
<evidence type="ECO:0000313" key="7">
    <source>
        <dbReference type="Proteomes" id="UP000489600"/>
    </source>
</evidence>
<evidence type="ECO:0000259" key="5">
    <source>
        <dbReference type="PROSITE" id="PS50600"/>
    </source>
</evidence>
<name>A0A565CPQ8_9BRAS</name>
<organism evidence="6 7">
    <name type="scientific">Arabis nemorensis</name>
    <dbReference type="NCBI Taxonomy" id="586526"/>
    <lineage>
        <taxon>Eukaryota</taxon>
        <taxon>Viridiplantae</taxon>
        <taxon>Streptophyta</taxon>
        <taxon>Embryophyta</taxon>
        <taxon>Tracheophyta</taxon>
        <taxon>Spermatophyta</taxon>
        <taxon>Magnoliopsida</taxon>
        <taxon>eudicotyledons</taxon>
        <taxon>Gunneridae</taxon>
        <taxon>Pentapetalae</taxon>
        <taxon>rosids</taxon>
        <taxon>malvids</taxon>
        <taxon>Brassicales</taxon>
        <taxon>Brassicaceae</taxon>
        <taxon>Arabideae</taxon>
        <taxon>Arabis</taxon>
    </lineage>
</organism>
<feature type="domain" description="Ubiquitin-like protease family profile" evidence="5">
    <location>
        <begin position="93"/>
        <end position="243"/>
    </location>
</feature>
<feature type="region of interest" description="Disordered" evidence="4">
    <location>
        <begin position="1"/>
        <end position="62"/>
    </location>
</feature>
<evidence type="ECO:0000256" key="4">
    <source>
        <dbReference type="SAM" id="MobiDB-lite"/>
    </source>
</evidence>
<dbReference type="GO" id="GO:0008234">
    <property type="term" value="F:cysteine-type peptidase activity"/>
    <property type="evidence" value="ECO:0007669"/>
    <property type="project" value="InterPro"/>
</dbReference>
<dbReference type="EMBL" id="CABITT030000008">
    <property type="protein sequence ID" value="VVB15577.1"/>
    <property type="molecule type" value="Genomic_DNA"/>
</dbReference>
<comment type="similarity">
    <text evidence="1">Belongs to the peptidase C48 family.</text>
</comment>
<evidence type="ECO:0000256" key="2">
    <source>
        <dbReference type="ARBA" id="ARBA00022670"/>
    </source>
</evidence>
<dbReference type="GO" id="GO:0006508">
    <property type="term" value="P:proteolysis"/>
    <property type="evidence" value="ECO:0007669"/>
    <property type="project" value="UniProtKB-KW"/>
</dbReference>
<dbReference type="Gene3D" id="3.40.395.10">
    <property type="entry name" value="Adenoviral Proteinase, Chain A"/>
    <property type="match status" value="1"/>
</dbReference>
<gene>
    <name evidence="6" type="ORF">ANE_LOCUS26021</name>
</gene>
<dbReference type="SUPFAM" id="SSF54001">
    <property type="entry name" value="Cysteine proteinases"/>
    <property type="match status" value="1"/>
</dbReference>
<dbReference type="Proteomes" id="UP000489600">
    <property type="component" value="Unassembled WGS sequence"/>
</dbReference>
<feature type="compositionally biased region" description="Basic and acidic residues" evidence="4">
    <location>
        <begin position="1"/>
        <end position="21"/>
    </location>
</feature>
<keyword evidence="3" id="KW-0378">Hydrolase</keyword>
<dbReference type="InterPro" id="IPR003653">
    <property type="entry name" value="Peptidase_C48_C"/>
</dbReference>
<reference evidence="6" key="1">
    <citation type="submission" date="2019-07" db="EMBL/GenBank/DDBJ databases">
        <authorList>
            <person name="Dittberner H."/>
        </authorList>
    </citation>
    <scope>NUCLEOTIDE SEQUENCE [LARGE SCALE GENOMIC DNA]</scope>
</reference>
<dbReference type="AlphaFoldDB" id="A0A565CPQ8"/>
<dbReference type="OrthoDB" id="1107842at2759"/>
<comment type="caution">
    <text evidence="6">The sequence shown here is derived from an EMBL/GenBank/DDBJ whole genome shotgun (WGS) entry which is preliminary data.</text>
</comment>
<dbReference type="Pfam" id="PF02902">
    <property type="entry name" value="Peptidase_C48"/>
    <property type="match status" value="1"/>
</dbReference>
<evidence type="ECO:0000313" key="6">
    <source>
        <dbReference type="EMBL" id="VVB15577.1"/>
    </source>
</evidence>
<dbReference type="InterPro" id="IPR038765">
    <property type="entry name" value="Papain-like_cys_pep_sf"/>
</dbReference>
<dbReference type="PROSITE" id="PS50600">
    <property type="entry name" value="ULP_PROTEASE"/>
    <property type="match status" value="1"/>
</dbReference>
<proteinExistence type="inferred from homology"/>